<keyword evidence="1" id="KW-0472">Membrane</keyword>
<dbReference type="Proteomes" id="UP000219422">
    <property type="component" value="Chromosome"/>
</dbReference>
<organism evidence="2 3">
    <name type="scientific">Sphingobium yanoikuyae</name>
    <name type="common">Sphingomonas yanoikuyae</name>
    <dbReference type="NCBI Taxonomy" id="13690"/>
    <lineage>
        <taxon>Bacteria</taxon>
        <taxon>Pseudomonadati</taxon>
        <taxon>Pseudomonadota</taxon>
        <taxon>Alphaproteobacteria</taxon>
        <taxon>Sphingomonadales</taxon>
        <taxon>Sphingomonadaceae</taxon>
        <taxon>Sphingobium</taxon>
    </lineage>
</organism>
<evidence type="ECO:0000313" key="3">
    <source>
        <dbReference type="Proteomes" id="UP000219422"/>
    </source>
</evidence>
<dbReference type="RefSeq" id="WP_097383120.1">
    <property type="nucleotide sequence ID" value="NZ_CP023741.1"/>
</dbReference>
<evidence type="ECO:0000256" key="1">
    <source>
        <dbReference type="SAM" id="Phobius"/>
    </source>
</evidence>
<feature type="transmembrane region" description="Helical" evidence="1">
    <location>
        <begin position="12"/>
        <end position="34"/>
    </location>
</feature>
<protein>
    <submittedName>
        <fullName evidence="2">Uncharacterized protein</fullName>
    </submittedName>
</protein>
<keyword evidence="1" id="KW-0812">Transmembrane</keyword>
<reference evidence="2 3" key="1">
    <citation type="submission" date="2017-10" db="EMBL/GenBank/DDBJ databases">
        <title>Sphingobium yanoikuyae S72.</title>
        <authorList>
            <person name="Sanchez E."/>
            <person name="Bustos P."/>
            <person name="Mendoza P."/>
            <person name="Guo X."/>
            <person name="Mendoza A."/>
        </authorList>
    </citation>
    <scope>NUCLEOTIDE SEQUENCE [LARGE SCALE GENOMIC DNA]</scope>
    <source>
        <strain evidence="2 3">S72</strain>
    </source>
</reference>
<dbReference type="KEGG" id="sya:A6768_07420"/>
<sequence>MGFQKNRGQLLVGVSIMAAGLLLALTIIISQIAGALPTPTLVLAALACGSLAGPLLALLFLFRRKQAKGRRTQAL</sequence>
<name>A0A291MY88_SPHYA</name>
<feature type="transmembrane region" description="Helical" evidence="1">
    <location>
        <begin position="40"/>
        <end position="62"/>
    </location>
</feature>
<evidence type="ECO:0000313" key="2">
    <source>
        <dbReference type="EMBL" id="ATI79868.1"/>
    </source>
</evidence>
<keyword evidence="1" id="KW-1133">Transmembrane helix</keyword>
<dbReference type="AlphaFoldDB" id="A0A291MY88"/>
<dbReference type="EMBL" id="CP023741">
    <property type="protein sequence ID" value="ATI79868.1"/>
    <property type="molecule type" value="Genomic_DNA"/>
</dbReference>
<proteinExistence type="predicted"/>
<accession>A0A291MY88</accession>
<gene>
    <name evidence="2" type="ORF">A6768_07420</name>
</gene>
<dbReference type="GeneID" id="57776664"/>